<evidence type="ECO:0000256" key="1">
    <source>
        <dbReference type="SAM" id="SignalP"/>
    </source>
</evidence>
<feature type="signal peptide" evidence="1">
    <location>
        <begin position="1"/>
        <end position="35"/>
    </location>
</feature>
<dbReference type="InterPro" id="IPR014710">
    <property type="entry name" value="RmlC-like_jellyroll"/>
</dbReference>
<gene>
    <name evidence="2" type="ORF">QEH59_00935</name>
</gene>
<comment type="caution">
    <text evidence="2">The sequence shown here is derived from an EMBL/GenBank/DDBJ whole genome shotgun (WGS) entry which is preliminary data.</text>
</comment>
<dbReference type="Gene3D" id="2.60.120.10">
    <property type="entry name" value="Jelly Rolls"/>
    <property type="match status" value="2"/>
</dbReference>
<sequence>MWNPCKSLHSPALSFIKAKLTLIALSAALATQLVAATPADSTVEIVHASQVEWTHLNPKRGDLAPKAGTLWGDREGTGPTGFLLKPPQDFESPPHIHNISYRGVVIQGVIHNDDPGAANMWMPAGSFWTQPKGEVHITAAAGSGSLAYIEIEEGPYLVQPEEEAFDSGERPVNIDKDNLVWLTADDMKWIQADGTAIAVLWGKTEAGQLNGSMLRLPAGFNGSILTEAKRFGAVIVQGEPSYTQSSGETFTLEAGSYVRSVGRTTHKIKAADNEASTLYIRTDGPYRVVADK</sequence>
<reference evidence="2 3" key="1">
    <citation type="submission" date="2023-04" db="EMBL/GenBank/DDBJ databases">
        <title>A novel bacteria isolated from coastal sediment.</title>
        <authorList>
            <person name="Liu X.-J."/>
            <person name="Du Z.-J."/>
        </authorList>
    </citation>
    <scope>NUCLEOTIDE SEQUENCE [LARGE SCALE GENOMIC DNA]</scope>
    <source>
        <strain evidence="2 3">SDUM461004</strain>
    </source>
</reference>
<dbReference type="Proteomes" id="UP001243717">
    <property type="component" value="Unassembled WGS sequence"/>
</dbReference>
<dbReference type="EMBL" id="JARXIC010000001">
    <property type="protein sequence ID" value="MDQ8192970.1"/>
    <property type="molecule type" value="Genomic_DNA"/>
</dbReference>
<feature type="chain" id="PRO_5046903871" evidence="1">
    <location>
        <begin position="36"/>
        <end position="292"/>
    </location>
</feature>
<keyword evidence="3" id="KW-1185">Reference proteome</keyword>
<evidence type="ECO:0000313" key="3">
    <source>
        <dbReference type="Proteomes" id="UP001243717"/>
    </source>
</evidence>
<dbReference type="CDD" id="cd06989">
    <property type="entry name" value="cupin_DRT102"/>
    <property type="match status" value="1"/>
</dbReference>
<dbReference type="InterPro" id="IPR011051">
    <property type="entry name" value="RmlC_Cupin_sf"/>
</dbReference>
<accession>A0ABU1AGK5</accession>
<dbReference type="SUPFAM" id="SSF51182">
    <property type="entry name" value="RmlC-like cupins"/>
    <property type="match status" value="1"/>
</dbReference>
<keyword evidence="1" id="KW-0732">Signal</keyword>
<dbReference type="RefSeq" id="WP_308983478.1">
    <property type="nucleotide sequence ID" value="NZ_JARXIC010000001.1"/>
</dbReference>
<dbReference type="InterPro" id="IPR028013">
    <property type="entry name" value="DUF4437"/>
</dbReference>
<name>A0ABU1AGK5_9BACT</name>
<organism evidence="2 3">
    <name type="scientific">Thalassobacterium sedimentorum</name>
    <dbReference type="NCBI Taxonomy" id="3041258"/>
    <lineage>
        <taxon>Bacteria</taxon>
        <taxon>Pseudomonadati</taxon>
        <taxon>Verrucomicrobiota</taxon>
        <taxon>Opitutia</taxon>
        <taxon>Puniceicoccales</taxon>
        <taxon>Coraliomargaritaceae</taxon>
        <taxon>Thalassobacterium</taxon>
    </lineage>
</organism>
<dbReference type="Pfam" id="PF14499">
    <property type="entry name" value="DUF4437"/>
    <property type="match status" value="1"/>
</dbReference>
<evidence type="ECO:0000313" key="2">
    <source>
        <dbReference type="EMBL" id="MDQ8192970.1"/>
    </source>
</evidence>
<proteinExistence type="predicted"/>
<protein>
    <submittedName>
        <fullName evidence="2">DUF4437 domain-containing protein</fullName>
    </submittedName>
</protein>